<keyword evidence="4" id="KW-0067">ATP-binding</keyword>
<dbReference type="GO" id="GO:0005524">
    <property type="term" value="F:ATP binding"/>
    <property type="evidence" value="ECO:0007669"/>
    <property type="project" value="UniProtKB-KW"/>
</dbReference>
<dbReference type="InterPro" id="IPR007502">
    <property type="entry name" value="Helicase-assoc_dom"/>
</dbReference>
<keyword evidence="2 8" id="KW-0378">Hydrolase</keyword>
<dbReference type="PROSITE" id="PS51192">
    <property type="entry name" value="HELICASE_ATP_BIND_1"/>
    <property type="match status" value="1"/>
</dbReference>
<keyword evidence="9" id="KW-1185">Reference proteome</keyword>
<dbReference type="RefSeq" id="WP_328857799.1">
    <property type="nucleotide sequence ID" value="NZ_CP108021.1"/>
</dbReference>
<proteinExistence type="predicted"/>
<dbReference type="SMART" id="SM00490">
    <property type="entry name" value="HELICc"/>
    <property type="match status" value="1"/>
</dbReference>
<accession>A0AAU4K3E4</accession>
<dbReference type="SMART" id="SM00847">
    <property type="entry name" value="HA2"/>
    <property type="match status" value="1"/>
</dbReference>
<dbReference type="Pfam" id="PF07717">
    <property type="entry name" value="OB_NTP_bind"/>
    <property type="match status" value="1"/>
</dbReference>
<dbReference type="GO" id="GO:0016787">
    <property type="term" value="F:hydrolase activity"/>
    <property type="evidence" value="ECO:0007669"/>
    <property type="project" value="UniProtKB-KW"/>
</dbReference>
<evidence type="ECO:0000256" key="5">
    <source>
        <dbReference type="SAM" id="MobiDB-lite"/>
    </source>
</evidence>
<dbReference type="FunFam" id="1.20.120.1080:FF:000005">
    <property type="entry name" value="ATP-dependent helicase HrpA"/>
    <property type="match status" value="1"/>
</dbReference>
<keyword evidence="1" id="KW-0547">Nucleotide-binding</keyword>
<protein>
    <submittedName>
        <fullName evidence="8">ATP-dependent RNA helicase HrpA</fullName>
        <ecNumber evidence="8">3.6.4.13</ecNumber>
    </submittedName>
</protein>
<feature type="domain" description="Helicase C-terminal" evidence="7">
    <location>
        <begin position="312"/>
        <end position="479"/>
    </location>
</feature>
<dbReference type="PANTHER" id="PTHR18934:SF99">
    <property type="entry name" value="ATP-DEPENDENT RNA HELICASE DHX37-RELATED"/>
    <property type="match status" value="1"/>
</dbReference>
<evidence type="ECO:0000256" key="1">
    <source>
        <dbReference type="ARBA" id="ARBA00022741"/>
    </source>
</evidence>
<dbReference type="InterPro" id="IPR001650">
    <property type="entry name" value="Helicase_C-like"/>
</dbReference>
<sequence length="1347" mass="146929">MSRPPRARSTDDRSARRRPNGPRGPRTDSTATTSEPLVIDEDEVSIVDAHRLRRRVSGARDDRSRHRLAGSIDAARGRLARRKTLVPELSYPDELPISGAREEIAAAIAAHQVVVVAGETGSGKTTQLPKICLGLGRGVRGAIGHTQPRRIAARAVATRIAEETDTEVGAAVGFAVRFDDRSGADTLVKVMTDGILLREIGRDPLLLAYDTLIIDEAHERSLNIDFILGFLKQLLPRRPDLKVVITSATIDPGRFAEHFATPDHPVPVISVSGRTYPVEIRYRPRDAETDDSDPDGDTRGGGDHDDVDQIQAIDAAIGELTRAGPGDILVFLATEREIRDTADALRRRLDDRVDILPLFSRLSTGDQQKVFTTSQRRRIVLSTNVAETSLTVPGIRYVVDAGTARISRYSLRTKVQRLPIEPVSQASARQRAGRCGRVADGICIRLYSEEDFDSRPEFTEPEILRTNLASVILTMTALNLGDITDFPFVEAPDARSIRDGIGLLEELGAVDGSGTRRGLTPVGRDIADLPIDPRWARMVVAAQENGALAEVLVIVAALSLPDVRERPTEKRQAADESHARFAVAGSDFLSILALWRHLEQMRDELSNNQFRKRCEREFLHWLRIREWRELVRQLERITAEKGWTPNTSDASPTAVHQSLLAGLLGHIGVRDGDTREFLGARGTRFVVFPGSPLAKKPPRFVMAGEVVETSRLFARTVAGIEPEWAEKIAGPLVKRSYSEPHWSSKRGSAMAYERVTLYGVPLVAHRAVPFGRVDPETSRDLFIRHALVEGDWRTRHPFFDRNRALLEDARDLEHRARRGDLVIDDDQLFDFYDQRIGREVVSAAHFDTWWKSARRADPELLDLTPDTVADTDAVSATEFPDRWQQGEAYLDLTYQFSPGAERDGVTVHIPLALLPRVRPSGFDWLVPGLRTELAVAMVRSLPKSVRRRLGPAADVGAAAMAALTPRSEPVAVGLAREVSRQTGVAVSPNDFDPTTLPRHLRMTYAAVAEDGSVVATAESLAELRDAVGGPAPAAPRRGASTSRSGASAAPAPPPITEWTAATIGTIAPSIVETVAGQQVTSHPCLLVVDGGVVRAVATTAAEADLQTHRAIRRLLEISIPVLKPSATGGLPVAARLALSQSPYRSTEDLLRDCTRAAIGDLTGSTGSVRDPAAFAALRASVARDTPAVARAALATAADVLTRVAPIRAELDRLRSGAAVADITRQLDDLVFDGFIAATDAEHRARVAVYLDAILVRSARLPAAAATDARAMESLDRVLDRWAEVVERATPARRITLGEQIHWMVEELRIGLFAERIRPAYPVSEQRILRAIDGLARGADGGGGGARR</sequence>
<dbReference type="SMART" id="SM00382">
    <property type="entry name" value="AAA"/>
    <property type="match status" value="1"/>
</dbReference>
<dbReference type="Gene3D" id="3.40.50.300">
    <property type="entry name" value="P-loop containing nucleotide triphosphate hydrolases"/>
    <property type="match status" value="2"/>
</dbReference>
<feature type="region of interest" description="Disordered" evidence="5">
    <location>
        <begin position="1026"/>
        <end position="1055"/>
    </location>
</feature>
<dbReference type="Pfam" id="PF00271">
    <property type="entry name" value="Helicase_C"/>
    <property type="match status" value="1"/>
</dbReference>
<keyword evidence="3 8" id="KW-0347">Helicase</keyword>
<dbReference type="InterPro" id="IPR024590">
    <property type="entry name" value="HrpA_C"/>
</dbReference>
<dbReference type="NCBIfam" id="NF008348">
    <property type="entry name" value="PRK11131.1"/>
    <property type="match status" value="1"/>
</dbReference>
<dbReference type="GO" id="GO:0003724">
    <property type="term" value="F:RNA helicase activity"/>
    <property type="evidence" value="ECO:0007669"/>
    <property type="project" value="UniProtKB-EC"/>
</dbReference>
<reference evidence="8 9" key="1">
    <citation type="submission" date="2022-10" db="EMBL/GenBank/DDBJ databases">
        <title>The complete genomes of actinobacterial strains from the NBC collection.</title>
        <authorList>
            <person name="Joergensen T.S."/>
            <person name="Alvarez Arevalo M."/>
            <person name="Sterndorff E.B."/>
            <person name="Faurdal D."/>
            <person name="Vuksanovic O."/>
            <person name="Mourched A.-S."/>
            <person name="Charusanti P."/>
            <person name="Shaw S."/>
            <person name="Blin K."/>
            <person name="Weber T."/>
        </authorList>
    </citation>
    <scope>NUCLEOTIDE SEQUENCE [LARGE SCALE GENOMIC DNA]</scope>
    <source>
        <strain evidence="8 9">NBC_00319</strain>
    </source>
</reference>
<dbReference type="Pfam" id="PF11898">
    <property type="entry name" value="DUF3418"/>
    <property type="match status" value="1"/>
</dbReference>
<dbReference type="KEGG" id="whr:OG579_01265"/>
<gene>
    <name evidence="8" type="primary">hrpA</name>
    <name evidence="8" type="ORF">OG579_01265</name>
</gene>
<evidence type="ECO:0000256" key="3">
    <source>
        <dbReference type="ARBA" id="ARBA00022806"/>
    </source>
</evidence>
<feature type="region of interest" description="Disordered" evidence="5">
    <location>
        <begin position="1"/>
        <end position="39"/>
    </location>
</feature>
<dbReference type="SMART" id="SM00487">
    <property type="entry name" value="DEXDc"/>
    <property type="match status" value="1"/>
</dbReference>
<dbReference type="InterPro" id="IPR027417">
    <property type="entry name" value="P-loop_NTPase"/>
</dbReference>
<dbReference type="InterPro" id="IPR011709">
    <property type="entry name" value="DEAD-box_helicase_OB_fold"/>
</dbReference>
<dbReference type="InterPro" id="IPR010222">
    <property type="entry name" value="RNA_helicase_HrpA"/>
</dbReference>
<organism evidence="8 9">
    <name type="scientific">Williamsia herbipolensis</name>
    <dbReference type="NCBI Taxonomy" id="1603258"/>
    <lineage>
        <taxon>Bacteria</taxon>
        <taxon>Bacillati</taxon>
        <taxon>Actinomycetota</taxon>
        <taxon>Actinomycetes</taxon>
        <taxon>Mycobacteriales</taxon>
        <taxon>Nocardiaceae</taxon>
        <taxon>Williamsia</taxon>
    </lineage>
</organism>
<evidence type="ECO:0000313" key="8">
    <source>
        <dbReference type="EMBL" id="WUM20509.1"/>
    </source>
</evidence>
<dbReference type="EC" id="3.6.4.13" evidence="8"/>
<dbReference type="PANTHER" id="PTHR18934">
    <property type="entry name" value="ATP-DEPENDENT RNA HELICASE"/>
    <property type="match status" value="1"/>
</dbReference>
<feature type="compositionally biased region" description="Low complexity" evidence="5">
    <location>
        <begin position="1028"/>
        <end position="1049"/>
    </location>
</feature>
<dbReference type="Gene3D" id="1.20.120.1080">
    <property type="match status" value="1"/>
</dbReference>
<dbReference type="GO" id="GO:0003723">
    <property type="term" value="F:RNA binding"/>
    <property type="evidence" value="ECO:0007669"/>
    <property type="project" value="TreeGrafter"/>
</dbReference>
<dbReference type="CDD" id="cd18791">
    <property type="entry name" value="SF2_C_RHA"/>
    <property type="match status" value="1"/>
</dbReference>
<dbReference type="Proteomes" id="UP001432128">
    <property type="component" value="Chromosome"/>
</dbReference>
<evidence type="ECO:0000256" key="4">
    <source>
        <dbReference type="ARBA" id="ARBA00022840"/>
    </source>
</evidence>
<dbReference type="NCBIfam" id="TIGR01967">
    <property type="entry name" value="DEAH_box_HrpA"/>
    <property type="match status" value="1"/>
</dbReference>
<dbReference type="InterPro" id="IPR003593">
    <property type="entry name" value="AAA+_ATPase"/>
</dbReference>
<evidence type="ECO:0000259" key="7">
    <source>
        <dbReference type="PROSITE" id="PS51194"/>
    </source>
</evidence>
<dbReference type="EMBL" id="CP108021">
    <property type="protein sequence ID" value="WUM20509.1"/>
    <property type="molecule type" value="Genomic_DNA"/>
</dbReference>
<dbReference type="Pfam" id="PF21010">
    <property type="entry name" value="HA2_C"/>
    <property type="match status" value="1"/>
</dbReference>
<dbReference type="PROSITE" id="PS51194">
    <property type="entry name" value="HELICASE_CTER"/>
    <property type="match status" value="1"/>
</dbReference>
<dbReference type="SUPFAM" id="SSF52540">
    <property type="entry name" value="P-loop containing nucleoside triphosphate hydrolases"/>
    <property type="match status" value="1"/>
</dbReference>
<evidence type="ECO:0000259" key="6">
    <source>
        <dbReference type="PROSITE" id="PS51192"/>
    </source>
</evidence>
<feature type="domain" description="Helicase ATP-binding" evidence="6">
    <location>
        <begin position="105"/>
        <end position="268"/>
    </location>
</feature>
<dbReference type="InterPro" id="IPR014001">
    <property type="entry name" value="Helicase_ATP-bd"/>
</dbReference>
<name>A0AAU4K3E4_9NOCA</name>
<evidence type="ECO:0000313" key="9">
    <source>
        <dbReference type="Proteomes" id="UP001432128"/>
    </source>
</evidence>
<feature type="region of interest" description="Disordered" evidence="5">
    <location>
        <begin position="281"/>
        <end position="307"/>
    </location>
</feature>
<evidence type="ECO:0000256" key="2">
    <source>
        <dbReference type="ARBA" id="ARBA00022801"/>
    </source>
</evidence>